<protein>
    <submittedName>
        <fullName evidence="3">Nuclear protein SET</fullName>
    </submittedName>
</protein>
<feature type="domain" description="SET" evidence="2">
    <location>
        <begin position="34"/>
        <end position="143"/>
    </location>
</feature>
<dbReference type="HOGENOM" id="CLU_124044_1_0_10"/>
<name>B4S879_PROA2</name>
<dbReference type="Gene3D" id="2.170.270.10">
    <property type="entry name" value="SET domain"/>
    <property type="match status" value="1"/>
</dbReference>
<sequence length="156" mass="17675">MEPSLFSLFIIVFASGLGLGFIIGKSYRKHTEKQEIRLVRVGRSNVSGRGVFAINNIAQGDIIERCPVLELDENDVGGELMNYVFYGDDESTRLVAMGNGMLFNHSSFPNVGYYLDETPLGAELVIYALRNIRKDEELFYNYGDAWWTSRNMTDKN</sequence>
<keyword evidence="1" id="KW-0472">Membrane</keyword>
<keyword evidence="1" id="KW-1133">Transmembrane helix</keyword>
<dbReference type="SUPFAM" id="SSF82199">
    <property type="entry name" value="SET domain"/>
    <property type="match status" value="1"/>
</dbReference>
<dbReference type="Proteomes" id="UP000002725">
    <property type="component" value="Chromosome"/>
</dbReference>
<dbReference type="KEGG" id="paa:Paes_1240"/>
<dbReference type="EMBL" id="CP001108">
    <property type="protein sequence ID" value="ACF46266.1"/>
    <property type="molecule type" value="Genomic_DNA"/>
</dbReference>
<evidence type="ECO:0000313" key="3">
    <source>
        <dbReference type="EMBL" id="ACF46266.1"/>
    </source>
</evidence>
<accession>B4S879</accession>
<dbReference type="RefSeq" id="WP_012505801.1">
    <property type="nucleotide sequence ID" value="NC_011059.1"/>
</dbReference>
<dbReference type="AlphaFoldDB" id="B4S879"/>
<dbReference type="InterPro" id="IPR046341">
    <property type="entry name" value="SET_dom_sf"/>
</dbReference>
<evidence type="ECO:0000256" key="1">
    <source>
        <dbReference type="SAM" id="Phobius"/>
    </source>
</evidence>
<reference evidence="3" key="1">
    <citation type="submission" date="2008-06" db="EMBL/GenBank/DDBJ databases">
        <title>Complete sequence of chromosome of Prosthecochloris aestuarii DSM 271.</title>
        <authorList>
            <consortium name="US DOE Joint Genome Institute"/>
            <person name="Lucas S."/>
            <person name="Copeland A."/>
            <person name="Lapidus A."/>
            <person name="Glavina del Rio T."/>
            <person name="Dalin E."/>
            <person name="Tice H."/>
            <person name="Bruce D."/>
            <person name="Goodwin L."/>
            <person name="Pitluck S."/>
            <person name="Schmutz J."/>
            <person name="Larimer F."/>
            <person name="Land M."/>
            <person name="Hauser L."/>
            <person name="Kyrpides N."/>
            <person name="Anderson I."/>
            <person name="Liu Z."/>
            <person name="Li T."/>
            <person name="Zhao F."/>
            <person name="Overmann J."/>
            <person name="Bryant D.A."/>
            <person name="Richardson P."/>
        </authorList>
    </citation>
    <scope>NUCLEOTIDE SEQUENCE [LARGE SCALE GENOMIC DNA]</scope>
    <source>
        <strain evidence="3">DSM 271</strain>
    </source>
</reference>
<keyword evidence="1" id="KW-0812">Transmembrane</keyword>
<dbReference type="eggNOG" id="COG2940">
    <property type="taxonomic scope" value="Bacteria"/>
</dbReference>
<evidence type="ECO:0000259" key="2">
    <source>
        <dbReference type="PROSITE" id="PS50280"/>
    </source>
</evidence>
<dbReference type="PROSITE" id="PS50280">
    <property type="entry name" value="SET"/>
    <property type="match status" value="1"/>
</dbReference>
<keyword evidence="4" id="KW-1185">Reference proteome</keyword>
<feature type="transmembrane region" description="Helical" evidence="1">
    <location>
        <begin position="6"/>
        <end position="24"/>
    </location>
</feature>
<evidence type="ECO:0000313" key="4">
    <source>
        <dbReference type="Proteomes" id="UP000002725"/>
    </source>
</evidence>
<dbReference type="STRING" id="290512.Paes_1240"/>
<dbReference type="Pfam" id="PF00856">
    <property type="entry name" value="SET"/>
    <property type="match status" value="1"/>
</dbReference>
<dbReference type="InterPro" id="IPR001214">
    <property type="entry name" value="SET_dom"/>
</dbReference>
<organism evidence="3 4">
    <name type="scientific">Prosthecochloris aestuarii (strain DSM 271 / SK 413)</name>
    <dbReference type="NCBI Taxonomy" id="290512"/>
    <lineage>
        <taxon>Bacteria</taxon>
        <taxon>Pseudomonadati</taxon>
        <taxon>Chlorobiota</taxon>
        <taxon>Chlorobiia</taxon>
        <taxon>Chlorobiales</taxon>
        <taxon>Chlorobiaceae</taxon>
        <taxon>Prosthecochloris</taxon>
    </lineage>
</organism>
<dbReference type="SMART" id="SM00317">
    <property type="entry name" value="SET"/>
    <property type="match status" value="1"/>
</dbReference>
<proteinExistence type="predicted"/>
<gene>
    <name evidence="3" type="ordered locus">Paes_1240</name>
</gene>